<keyword evidence="1" id="KW-0732">Signal</keyword>
<dbReference type="OrthoDB" id="6114458at2"/>
<reference evidence="2 3" key="1">
    <citation type="submission" date="2006-02" db="EMBL/GenBank/DDBJ databases">
        <authorList>
            <person name="Pinhassi J."/>
            <person name="Pedros-Alio C."/>
            <person name="Ferriera S."/>
            <person name="Johnson J."/>
            <person name="Kravitz S."/>
            <person name="Halpern A."/>
            <person name="Remington K."/>
            <person name="Beeson K."/>
            <person name="Tran B."/>
            <person name="Rogers Y.-H."/>
            <person name="Friedman R."/>
            <person name="Venter J.C."/>
        </authorList>
    </citation>
    <scope>NUCLEOTIDE SEQUENCE [LARGE SCALE GENOMIC DNA]</scope>
    <source>
        <strain evidence="2 3">MED92</strain>
    </source>
</reference>
<accession>A0A7U8C506</accession>
<protein>
    <submittedName>
        <fullName evidence="2">Uncharacterized protein</fullName>
    </submittedName>
</protein>
<proteinExistence type="predicted"/>
<keyword evidence="3" id="KW-1185">Reference proteome</keyword>
<gene>
    <name evidence="2" type="ORF">MED92_13051</name>
</gene>
<dbReference type="RefSeq" id="WP_007020270.1">
    <property type="nucleotide sequence ID" value="NZ_CH724125.1"/>
</dbReference>
<organism evidence="2 3">
    <name type="scientific">Neptuniibacter caesariensis</name>
    <dbReference type="NCBI Taxonomy" id="207954"/>
    <lineage>
        <taxon>Bacteria</taxon>
        <taxon>Pseudomonadati</taxon>
        <taxon>Pseudomonadota</taxon>
        <taxon>Gammaproteobacteria</taxon>
        <taxon>Oceanospirillales</taxon>
        <taxon>Oceanospirillaceae</taxon>
        <taxon>Neptuniibacter</taxon>
    </lineage>
</organism>
<sequence>MFDKRLVAISVATALTSPLAIANTDKEDSVFEYGPWGRNYSTAAGGEFNTNSLSFGSSPGDEYRRNEQNELGFNNPVNDGACSAGTYCGFAEISGDYGSSADDDVGFVNIDANPSHFSNGPYQGGLTGGFQVNGNDTESFGIDGMEGAHDGDYGNMYTYNKESGATGYVMYYSSPYPSPYPYTGWYSYNSESYSSNGQIYGGITTSLDQLNAFAFANPTATYNGVIKDGGLFSLTINFGPNTWNGTFYDAKGTGNGFNVTNGSVNGINFSANSEQLNAAVRL</sequence>
<evidence type="ECO:0000256" key="1">
    <source>
        <dbReference type="SAM" id="SignalP"/>
    </source>
</evidence>
<comment type="caution">
    <text evidence="2">The sequence shown here is derived from an EMBL/GenBank/DDBJ whole genome shotgun (WGS) entry which is preliminary data.</text>
</comment>
<dbReference type="Proteomes" id="UP000002171">
    <property type="component" value="Unassembled WGS sequence"/>
</dbReference>
<dbReference type="AlphaFoldDB" id="A0A7U8C506"/>
<evidence type="ECO:0000313" key="3">
    <source>
        <dbReference type="Proteomes" id="UP000002171"/>
    </source>
</evidence>
<feature type="chain" id="PRO_5030744193" evidence="1">
    <location>
        <begin position="23"/>
        <end position="282"/>
    </location>
</feature>
<evidence type="ECO:0000313" key="2">
    <source>
        <dbReference type="EMBL" id="EAR61583.1"/>
    </source>
</evidence>
<name>A0A7U8C506_NEPCE</name>
<dbReference type="EMBL" id="AAOW01000007">
    <property type="protein sequence ID" value="EAR61583.1"/>
    <property type="molecule type" value="Genomic_DNA"/>
</dbReference>
<feature type="signal peptide" evidence="1">
    <location>
        <begin position="1"/>
        <end position="22"/>
    </location>
</feature>